<dbReference type="RefSeq" id="WP_071072726.1">
    <property type="nucleotide sequence ID" value="NZ_CP017755.1"/>
</dbReference>
<gene>
    <name evidence="3" type="ORF">BKK80_31855</name>
</gene>
<keyword evidence="1" id="KW-0067">ATP-binding</keyword>
<protein>
    <recommendedName>
        <fullName evidence="2">ATP-grasp domain-containing protein</fullName>
    </recommendedName>
</protein>
<keyword evidence="4" id="KW-1185">Reference proteome</keyword>
<evidence type="ECO:0000313" key="3">
    <source>
        <dbReference type="EMBL" id="AOZ10215.1"/>
    </source>
</evidence>
<feature type="domain" description="ATP-grasp" evidence="2">
    <location>
        <begin position="120"/>
        <end position="296"/>
    </location>
</feature>
<dbReference type="InterPro" id="IPR011761">
    <property type="entry name" value="ATP-grasp"/>
</dbReference>
<reference evidence="3 4" key="1">
    <citation type="submission" date="2016-10" db="EMBL/GenBank/DDBJ databases">
        <title>Complete genome sequences of three Cupriavidus strains isolated from various Malaysian environments.</title>
        <authorList>
            <person name="Abdullah A.A.-A."/>
            <person name="Shafie N.A.H."/>
            <person name="Lau N.S."/>
        </authorList>
    </citation>
    <scope>NUCLEOTIDE SEQUENCE [LARGE SCALE GENOMIC DNA]</scope>
    <source>
        <strain evidence="3 4">USMAA1020</strain>
    </source>
</reference>
<evidence type="ECO:0000259" key="2">
    <source>
        <dbReference type="PROSITE" id="PS50975"/>
    </source>
</evidence>
<dbReference type="Gene3D" id="3.40.50.20">
    <property type="match status" value="1"/>
</dbReference>
<name>A0ABM6FEI6_9BURK</name>
<proteinExistence type="predicted"/>
<sequence length="326" mass="35357">MLTVVVTGVGAIIGQGVVRSLRASGLPLRVVGVDRNPDSVGRSLCDAFHAKPRCDESDPAYRRFWRELASAEQVGLVLPALELDVLYLDSQRELFAGLGVPLALNRSELIALSADKWHCGQAVASLGLPAIPTRQDGDWEMLLSALGPAPLLMKPRDGNGSRGVVRLHDAADHAYWRGRHGGNNLVQRIVGSDDEEYTVGVFGFGDGEALPPIVMRRRLAQAGNTAFAETAHEPAVVAATGTLVRHLRPLGPTNFQFRVEAGQAYLLEINPRFSSSASLRTAFGYNEAVMAVDFYAHARRPATPVLRAGRAWRYAEDFVEYAGDSF</sequence>
<accession>A0ABM6FEI6</accession>
<evidence type="ECO:0000256" key="1">
    <source>
        <dbReference type="PROSITE-ProRule" id="PRU00409"/>
    </source>
</evidence>
<organism evidence="3 4">
    <name type="scientific">Cupriavidus malaysiensis</name>
    <dbReference type="NCBI Taxonomy" id="367825"/>
    <lineage>
        <taxon>Bacteria</taxon>
        <taxon>Pseudomonadati</taxon>
        <taxon>Pseudomonadota</taxon>
        <taxon>Betaproteobacteria</taxon>
        <taxon>Burkholderiales</taxon>
        <taxon>Burkholderiaceae</taxon>
        <taxon>Cupriavidus</taxon>
    </lineage>
</organism>
<dbReference type="SUPFAM" id="SSF56059">
    <property type="entry name" value="Glutathione synthetase ATP-binding domain-like"/>
    <property type="match status" value="1"/>
</dbReference>
<dbReference type="Pfam" id="PF15632">
    <property type="entry name" value="ATPgrasp_Ter"/>
    <property type="match status" value="1"/>
</dbReference>
<dbReference type="Gene3D" id="3.30.470.20">
    <property type="entry name" value="ATP-grasp fold, B domain"/>
    <property type="match status" value="1"/>
</dbReference>
<evidence type="ECO:0000313" key="4">
    <source>
        <dbReference type="Proteomes" id="UP000177515"/>
    </source>
</evidence>
<dbReference type="PROSITE" id="PS50975">
    <property type="entry name" value="ATP_GRASP"/>
    <property type="match status" value="1"/>
</dbReference>
<dbReference type="InterPro" id="IPR036291">
    <property type="entry name" value="NAD(P)-bd_dom_sf"/>
</dbReference>
<dbReference type="EMBL" id="CP017755">
    <property type="protein sequence ID" value="AOZ10215.1"/>
    <property type="molecule type" value="Genomic_DNA"/>
</dbReference>
<dbReference type="Proteomes" id="UP000177515">
    <property type="component" value="Chromosome 2"/>
</dbReference>
<dbReference type="SUPFAM" id="SSF51735">
    <property type="entry name" value="NAD(P)-binding Rossmann-fold domains"/>
    <property type="match status" value="1"/>
</dbReference>
<keyword evidence="1" id="KW-0547">Nucleotide-binding</keyword>